<gene>
    <name evidence="3" type="ORF">SAMN05878282_101437</name>
</gene>
<evidence type="ECO:0000313" key="3">
    <source>
        <dbReference type="EMBL" id="SIP93733.1"/>
    </source>
</evidence>
<name>A0A1N6NNW7_AQUAC</name>
<reference evidence="3 4" key="1">
    <citation type="submission" date="2017-01" db="EMBL/GenBank/DDBJ databases">
        <authorList>
            <person name="Mah S.A."/>
            <person name="Swanson W.J."/>
            <person name="Moy G.W."/>
            <person name="Vacquier V.D."/>
        </authorList>
    </citation>
    <scope>NUCLEOTIDE SEQUENCE [LARGE SCALE GENOMIC DNA]</scope>
    <source>
        <strain evidence="3 4">RU36E</strain>
    </source>
</reference>
<dbReference type="Gene3D" id="1.10.357.10">
    <property type="entry name" value="Tetracycline Repressor, domain 2"/>
    <property type="match status" value="1"/>
</dbReference>
<dbReference type="PANTHER" id="PTHR47506:SF1">
    <property type="entry name" value="HTH-TYPE TRANSCRIPTIONAL REGULATOR YJDC"/>
    <property type="match status" value="1"/>
</dbReference>
<keyword evidence="1" id="KW-0805">Transcription regulation</keyword>
<dbReference type="InterPro" id="IPR009057">
    <property type="entry name" value="Homeodomain-like_sf"/>
</dbReference>
<dbReference type="Proteomes" id="UP000185841">
    <property type="component" value="Unassembled WGS sequence"/>
</dbReference>
<dbReference type="InterPro" id="IPR036271">
    <property type="entry name" value="Tet_transcr_reg_TetR-rel_C_sf"/>
</dbReference>
<dbReference type="PANTHER" id="PTHR47506">
    <property type="entry name" value="TRANSCRIPTIONAL REGULATORY PROTEIN"/>
    <property type="match status" value="1"/>
</dbReference>
<dbReference type="EMBL" id="FTMP01000001">
    <property type="protein sequence ID" value="SIP93733.1"/>
    <property type="molecule type" value="Genomic_DNA"/>
</dbReference>
<evidence type="ECO:0000256" key="2">
    <source>
        <dbReference type="ARBA" id="ARBA00023163"/>
    </source>
</evidence>
<organism evidence="3 4">
    <name type="scientific">Aquipseudomonas alcaligenes</name>
    <name type="common">Pseudomonas alcaligenes</name>
    <dbReference type="NCBI Taxonomy" id="43263"/>
    <lineage>
        <taxon>Bacteria</taxon>
        <taxon>Pseudomonadati</taxon>
        <taxon>Pseudomonadota</taxon>
        <taxon>Gammaproteobacteria</taxon>
        <taxon>Pseudomonadales</taxon>
        <taxon>Pseudomonadaceae</taxon>
        <taxon>Aquipseudomonas</taxon>
    </lineage>
</organism>
<evidence type="ECO:0000313" key="4">
    <source>
        <dbReference type="Proteomes" id="UP000185841"/>
    </source>
</evidence>
<dbReference type="RefSeq" id="WP_139332485.1">
    <property type="nucleotide sequence ID" value="NZ_FTMP01000001.1"/>
</dbReference>
<protein>
    <submittedName>
        <fullName evidence="3">Transcriptional regulator, TetR family</fullName>
    </submittedName>
</protein>
<evidence type="ECO:0000256" key="1">
    <source>
        <dbReference type="ARBA" id="ARBA00023015"/>
    </source>
</evidence>
<dbReference type="SUPFAM" id="SSF48498">
    <property type="entry name" value="Tetracyclin repressor-like, C-terminal domain"/>
    <property type="match status" value="1"/>
</dbReference>
<sequence length="216" mass="24575">MIKRRRKFDKDLAIRQAMEEFWRHGYTGATLARLKIAMGGICSPSLYAAFGSKKRLFEYALETYYNDELLPSLQLVELNSLEAIDSYLRQVVTRFTTDGKPRGCLVEVCQAESFAWGSSLQRQLSALRELNTQVVLRSLEQAQLSGVLVLRMEPRRLSELTNLLISGLSGMARKGASREHLLEVVETFLDCILLRTKDPKTHFDGGQVSLDHQHER</sequence>
<accession>A0A1N6NNW7</accession>
<dbReference type="Gene3D" id="1.10.10.60">
    <property type="entry name" value="Homeodomain-like"/>
    <property type="match status" value="1"/>
</dbReference>
<dbReference type="SUPFAM" id="SSF46689">
    <property type="entry name" value="Homeodomain-like"/>
    <property type="match status" value="1"/>
</dbReference>
<proteinExistence type="predicted"/>
<keyword evidence="2" id="KW-0804">Transcription</keyword>
<dbReference type="AlphaFoldDB" id="A0A1N6NNW7"/>